<dbReference type="GO" id="GO:0016042">
    <property type="term" value="P:lipid catabolic process"/>
    <property type="evidence" value="ECO:0007669"/>
    <property type="project" value="UniProtKB-UniRule"/>
</dbReference>
<dbReference type="Pfam" id="PF01734">
    <property type="entry name" value="Patatin"/>
    <property type="match status" value="1"/>
</dbReference>
<feature type="domain" description="PNPLA" evidence="4">
    <location>
        <begin position="500"/>
        <end position="749"/>
    </location>
</feature>
<dbReference type="OrthoDB" id="4802915at2759"/>
<dbReference type="PANTHER" id="PTHR24185:SF8">
    <property type="entry name" value="PNPLA DOMAIN-CONTAINING PROTEIN"/>
    <property type="match status" value="1"/>
</dbReference>
<evidence type="ECO:0000313" key="5">
    <source>
        <dbReference type="EMBL" id="OHE93902.1"/>
    </source>
</evidence>
<dbReference type="InterPro" id="IPR002641">
    <property type="entry name" value="PNPLA_dom"/>
</dbReference>
<dbReference type="STRING" id="1209926.A0A1G4AXY1"/>
<evidence type="ECO:0000256" key="1">
    <source>
        <dbReference type="ARBA" id="ARBA00023098"/>
    </source>
</evidence>
<dbReference type="GO" id="GO:0047499">
    <property type="term" value="F:calcium-independent phospholipase A2 activity"/>
    <property type="evidence" value="ECO:0007669"/>
    <property type="project" value="TreeGrafter"/>
</dbReference>
<proteinExistence type="predicted"/>
<feature type="active site" description="Proton acceptor" evidence="2">
    <location>
        <position position="736"/>
    </location>
</feature>
<feature type="region of interest" description="Disordered" evidence="3">
    <location>
        <begin position="986"/>
        <end position="1009"/>
    </location>
</feature>
<keyword evidence="6" id="KW-1185">Reference proteome</keyword>
<gene>
    <name evidence="5" type="ORF">CORC01_10801</name>
</gene>
<evidence type="ECO:0000256" key="3">
    <source>
        <dbReference type="SAM" id="MobiDB-lite"/>
    </source>
</evidence>
<reference evidence="5 6" key="1">
    <citation type="submission" date="2016-09" db="EMBL/GenBank/DDBJ databases">
        <authorList>
            <person name="Capua I."/>
            <person name="De Benedictis P."/>
            <person name="Joannis T."/>
            <person name="Lombin L.H."/>
            <person name="Cattoli G."/>
        </authorList>
    </citation>
    <scope>NUCLEOTIDE SEQUENCE [LARGE SCALE GENOMIC DNA]</scope>
    <source>
        <strain evidence="5 6">IMI 309357</strain>
    </source>
</reference>
<evidence type="ECO:0000259" key="4">
    <source>
        <dbReference type="PROSITE" id="PS51635"/>
    </source>
</evidence>
<dbReference type="GO" id="GO:0016020">
    <property type="term" value="C:membrane"/>
    <property type="evidence" value="ECO:0007669"/>
    <property type="project" value="TreeGrafter"/>
</dbReference>
<feature type="short sequence motif" description="GXSXG" evidence="2">
    <location>
        <begin position="539"/>
        <end position="543"/>
    </location>
</feature>
<dbReference type="GeneID" id="34563938"/>
<dbReference type="Proteomes" id="UP000176998">
    <property type="component" value="Unassembled WGS sequence"/>
</dbReference>
<feature type="short sequence motif" description="DGA/G" evidence="2">
    <location>
        <begin position="736"/>
        <end position="738"/>
    </location>
</feature>
<dbReference type="RefSeq" id="XP_022471066.1">
    <property type="nucleotide sequence ID" value="XM_022622428.1"/>
</dbReference>
<keyword evidence="2" id="KW-0378">Hydrolase</keyword>
<keyword evidence="2" id="KW-0442">Lipid degradation</keyword>
<dbReference type="EMBL" id="MJBS01000110">
    <property type="protein sequence ID" value="OHE93902.1"/>
    <property type="molecule type" value="Genomic_DNA"/>
</dbReference>
<dbReference type="SUPFAM" id="SSF52151">
    <property type="entry name" value="FabD/lysophospholipase-like"/>
    <property type="match status" value="1"/>
</dbReference>
<accession>A0A1G4AXY1</accession>
<dbReference type="InterPro" id="IPR016035">
    <property type="entry name" value="Acyl_Trfase/lysoPLipase"/>
</dbReference>
<name>A0A1G4AXY1_9PEZI</name>
<dbReference type="CDD" id="cd07199">
    <property type="entry name" value="Pat17_PNPLA8_PNPLA9_like"/>
    <property type="match status" value="1"/>
</dbReference>
<dbReference type="Gene3D" id="3.40.1090.10">
    <property type="entry name" value="Cytosolic phospholipase A2 catalytic domain"/>
    <property type="match status" value="1"/>
</dbReference>
<feature type="short sequence motif" description="GXGXXG" evidence="2">
    <location>
        <begin position="504"/>
        <end position="509"/>
    </location>
</feature>
<dbReference type="PROSITE" id="PS51635">
    <property type="entry name" value="PNPLA"/>
    <property type="match status" value="1"/>
</dbReference>
<protein>
    <recommendedName>
        <fullName evidence="4">PNPLA domain-containing protein</fullName>
    </recommendedName>
</protein>
<dbReference type="PANTHER" id="PTHR24185">
    <property type="entry name" value="CALCIUM-INDEPENDENT PHOSPHOLIPASE A2-GAMMA"/>
    <property type="match status" value="1"/>
</dbReference>
<dbReference type="AlphaFoldDB" id="A0A1G4AXY1"/>
<sequence>MRKMTRCKHTGWLRVATKDHAYIVEGSDRAQRLLDSLPRPDSQYPSTLVLIGNATKRVAMQRLGVDVTRPNTTRGHGEIHLSVASVGASGARPTLIADADLPPHKRLGRPRKSTLCHELVARPLSISHGETSPCTTLKSGDHVYNRMLLPFADAICFFADDIGGVEVVAQRLASWLDLGTSSTSSVRPWLVVVTNGGEENSTRSQLLQAVRKRTDTHLSERFHGVRIISLADTTPKSLRRHLRYLRWDILSNELSYMTETKRVERVFASCLFSATHLAGLLRHAAEHVGDAGAPPLDFLAVSRLDNPAAADLQEHLARFLTHCDSVDNLKRFAVPVIASSFILDQYPPGMHLFDPRDVFQMFYKDVCHNVCGTAVLAHEGSTDFVLPSQFAKMIEAQMARIFRQLTTGQTSASLHRQLVVAFAENWDRLRSDSTCYHCLRRAPQVFPACGHGQCMNCVKVFGVASAADPWLIEVDECILCGKNVNMQIRVKPDTASVRVLCIDGGGTRGKYPLKVLKQLEDDIGLPGHPVQQNFDVVFGTSSGAISAGALCINGWTVDECIARFESLSNEAFTPRGVPSIPIIGSLIRLMMRVPFFATVVRTAALLLFDSRYPSQHIEQALRDMFGSDRSIADYSAADTMGAMVGMTVATVRDASACIFTSYNGVGQRAGDRGSFPVSVGAIRCREPMLTGCLDYELLKTTANGGRVALWEIIRCATAAPYYFTPWSVNGLGTFQDGGLVANNPSSIALQEVAALFPEAPHPSLLASLGTGSSASASGGGWWDCFLFRLGRAFLNRHKNDWQRVVEQKKVGGSGEFLRFDFEFDGPEPPLDSLSSFDDPEGDEECTFQGLPALRRLKLCARAELFIFELRASQPYLFSDGGYDCCGQIRCRLSTRSESLTELMRQLARSKAYFRVGGHQVPGDFAPYPAASPDGHFRLEVKFRVASLQESLDVCLWETADEGCNISGSPFTVQQLVRSQKLEQCFGTSDHHHRKNSKEAEVGRKQRGPQAQDLLRMGHLSRTASQVGNVSLDHVDLAPHEVAPEVMPSHQYVGDMVELFALGDCSATFETDVRKRSPIGSLGDGMHDLLDMTSEAVDNREGAFDLLQ</sequence>
<keyword evidence="1 2" id="KW-0443">Lipid metabolism</keyword>
<feature type="active site" description="Nucleophile" evidence="2">
    <location>
        <position position="541"/>
    </location>
</feature>
<evidence type="ECO:0000313" key="6">
    <source>
        <dbReference type="Proteomes" id="UP000176998"/>
    </source>
</evidence>
<organism evidence="5 6">
    <name type="scientific">Colletotrichum orchidophilum</name>
    <dbReference type="NCBI Taxonomy" id="1209926"/>
    <lineage>
        <taxon>Eukaryota</taxon>
        <taxon>Fungi</taxon>
        <taxon>Dikarya</taxon>
        <taxon>Ascomycota</taxon>
        <taxon>Pezizomycotina</taxon>
        <taxon>Sordariomycetes</taxon>
        <taxon>Hypocreomycetidae</taxon>
        <taxon>Glomerellales</taxon>
        <taxon>Glomerellaceae</taxon>
        <taxon>Colletotrichum</taxon>
    </lineage>
</organism>
<dbReference type="GO" id="GO:0019369">
    <property type="term" value="P:arachidonate metabolic process"/>
    <property type="evidence" value="ECO:0007669"/>
    <property type="project" value="TreeGrafter"/>
</dbReference>
<evidence type="ECO:0000256" key="2">
    <source>
        <dbReference type="PROSITE-ProRule" id="PRU01161"/>
    </source>
</evidence>
<comment type="caution">
    <text evidence="5">The sequence shown here is derived from an EMBL/GenBank/DDBJ whole genome shotgun (WGS) entry which is preliminary data.</text>
</comment>
<dbReference type="GO" id="GO:0046486">
    <property type="term" value="P:glycerolipid metabolic process"/>
    <property type="evidence" value="ECO:0007669"/>
    <property type="project" value="UniProtKB-ARBA"/>
</dbReference>